<dbReference type="SUPFAM" id="SSF51735">
    <property type="entry name" value="NAD(P)-binding Rossmann-fold domains"/>
    <property type="match status" value="1"/>
</dbReference>
<dbReference type="EC" id="1.3.1.104" evidence="9"/>
<dbReference type="RefSeq" id="WP_175219879.1">
    <property type="nucleotide sequence ID" value="NZ_CABWIL020000002.1"/>
</dbReference>
<feature type="domain" description="Enoyl reductase (ER)" evidence="11">
    <location>
        <begin position="10"/>
        <end position="320"/>
    </location>
</feature>
<dbReference type="InterPro" id="IPR013149">
    <property type="entry name" value="ADH-like_C"/>
</dbReference>
<dbReference type="Proteomes" id="UP000494301">
    <property type="component" value="Unassembled WGS sequence"/>
</dbReference>
<evidence type="ECO:0000259" key="11">
    <source>
        <dbReference type="SMART" id="SM00829"/>
    </source>
</evidence>
<dbReference type="GO" id="GO:0141148">
    <property type="term" value="F:enoyl-[acyl-carrier-protein] reductase (NADPH) activity"/>
    <property type="evidence" value="ECO:0007669"/>
    <property type="project" value="UniProtKB-EC"/>
</dbReference>
<keyword evidence="4" id="KW-0521">NADP</keyword>
<accession>A0A6J5ISU2</accession>
<dbReference type="InterPro" id="IPR013154">
    <property type="entry name" value="ADH-like_N"/>
</dbReference>
<keyword evidence="6" id="KW-0560">Oxidoreductase</keyword>
<dbReference type="SMART" id="SM00829">
    <property type="entry name" value="PKS_ER"/>
    <property type="match status" value="1"/>
</dbReference>
<dbReference type="PANTHER" id="PTHR43981">
    <property type="entry name" value="ENOYL-[ACYL-CARRIER-PROTEIN] REDUCTASE, MITOCHONDRIAL"/>
    <property type="match status" value="1"/>
</dbReference>
<dbReference type="GO" id="GO:0006633">
    <property type="term" value="P:fatty acid biosynthetic process"/>
    <property type="evidence" value="ECO:0007669"/>
    <property type="project" value="UniProtKB-KW"/>
</dbReference>
<evidence type="ECO:0000313" key="12">
    <source>
        <dbReference type="EMBL" id="CAB3961103.1"/>
    </source>
</evidence>
<evidence type="ECO:0000256" key="4">
    <source>
        <dbReference type="ARBA" id="ARBA00022857"/>
    </source>
</evidence>
<gene>
    <name evidence="12" type="ORF">BLA3211_00842</name>
</gene>
<dbReference type="AlphaFoldDB" id="A0A6J5ISU2"/>
<comment type="similarity">
    <text evidence="1">Belongs to the zinc-containing alcohol dehydrogenase family. Quinone oxidoreductase subfamily.</text>
</comment>
<sequence>MRTAIHQSMGQPEQVLEIRNVARPEPQAGEVLLQMILAPIHNHDLMQISGTYGIKPELPARAGTEAVGRVLAVGEGVTHLQVGQRVSVSGAFGTWADAFVAPAGQVLPVPDGISDELAAQLLIMPTSAMVVLDDLGVQSGQWMMLNAAAGAVGKNVALLAAARNIRVIALVNQAAQVEELGKLGVDVVENTTVDGWQARIKTALNGEPLLHALDSVAGSLTGEMLHVMDDNATLVVFGALSNQPLNIDFQDVLFKQATVRGFWGLRKVEKLSDAYRARMVAEILAIAQRNGFNLPVAAVHDLGDVASASGIRSSAGKVLLRGGHDES</sequence>
<keyword evidence="3" id="KW-0276">Fatty acid metabolism</keyword>
<evidence type="ECO:0000256" key="5">
    <source>
        <dbReference type="ARBA" id="ARBA00022946"/>
    </source>
</evidence>
<dbReference type="Gene3D" id="3.40.50.720">
    <property type="entry name" value="NAD(P)-binding Rossmann-like Domain"/>
    <property type="match status" value="1"/>
</dbReference>
<dbReference type="Gene3D" id="3.90.180.10">
    <property type="entry name" value="Medium-chain alcohol dehydrogenases, catalytic domain"/>
    <property type="match status" value="1"/>
</dbReference>
<keyword evidence="7" id="KW-0443">Lipid metabolism</keyword>
<evidence type="ECO:0000313" key="13">
    <source>
        <dbReference type="Proteomes" id="UP000494301"/>
    </source>
</evidence>
<keyword evidence="5" id="KW-0809">Transit peptide</keyword>
<evidence type="ECO:0000256" key="6">
    <source>
        <dbReference type="ARBA" id="ARBA00023002"/>
    </source>
</evidence>
<evidence type="ECO:0000256" key="9">
    <source>
        <dbReference type="ARBA" id="ARBA00038963"/>
    </source>
</evidence>
<dbReference type="InterPro" id="IPR011032">
    <property type="entry name" value="GroES-like_sf"/>
</dbReference>
<dbReference type="EMBL" id="CABWIL020000002">
    <property type="protein sequence ID" value="CAB3961103.1"/>
    <property type="molecule type" value="Genomic_DNA"/>
</dbReference>
<dbReference type="PANTHER" id="PTHR43981:SF2">
    <property type="entry name" value="ENOYL-[ACYL-CARRIER-PROTEIN] REDUCTASE, MITOCHONDRIAL"/>
    <property type="match status" value="1"/>
</dbReference>
<keyword evidence="2" id="KW-0444">Lipid biosynthesis</keyword>
<name>A0A6J5ISU2_9BURK</name>
<organism evidence="12 13">
    <name type="scientific">Burkholderia aenigmatica</name>
    <dbReference type="NCBI Taxonomy" id="2015348"/>
    <lineage>
        <taxon>Bacteria</taxon>
        <taxon>Pseudomonadati</taxon>
        <taxon>Pseudomonadota</taxon>
        <taxon>Betaproteobacteria</taxon>
        <taxon>Burkholderiales</taxon>
        <taxon>Burkholderiaceae</taxon>
        <taxon>Burkholderia</taxon>
        <taxon>Burkholderia cepacia complex</taxon>
    </lineage>
</organism>
<evidence type="ECO:0000256" key="3">
    <source>
        <dbReference type="ARBA" id="ARBA00022832"/>
    </source>
</evidence>
<comment type="catalytic activity">
    <reaction evidence="10">
        <text>a 2,3-saturated acyl-[ACP] + NADP(+) = a (2E)-enoyl-[ACP] + NADPH + H(+)</text>
        <dbReference type="Rhea" id="RHEA:22564"/>
        <dbReference type="Rhea" id="RHEA-COMP:9925"/>
        <dbReference type="Rhea" id="RHEA-COMP:9926"/>
        <dbReference type="ChEBI" id="CHEBI:15378"/>
        <dbReference type="ChEBI" id="CHEBI:57783"/>
        <dbReference type="ChEBI" id="CHEBI:58349"/>
        <dbReference type="ChEBI" id="CHEBI:78784"/>
        <dbReference type="ChEBI" id="CHEBI:78785"/>
        <dbReference type="EC" id="1.3.1.104"/>
    </reaction>
</comment>
<dbReference type="Pfam" id="PF08240">
    <property type="entry name" value="ADH_N"/>
    <property type="match status" value="1"/>
</dbReference>
<dbReference type="InterPro" id="IPR051034">
    <property type="entry name" value="Mito_Enoyl-ACP_Reductase"/>
</dbReference>
<evidence type="ECO:0000256" key="8">
    <source>
        <dbReference type="ARBA" id="ARBA00023160"/>
    </source>
</evidence>
<dbReference type="InterPro" id="IPR020843">
    <property type="entry name" value="ER"/>
</dbReference>
<evidence type="ECO:0000256" key="2">
    <source>
        <dbReference type="ARBA" id="ARBA00022516"/>
    </source>
</evidence>
<evidence type="ECO:0000256" key="7">
    <source>
        <dbReference type="ARBA" id="ARBA00023098"/>
    </source>
</evidence>
<dbReference type="Pfam" id="PF00107">
    <property type="entry name" value="ADH_zinc_N"/>
    <property type="match status" value="1"/>
</dbReference>
<dbReference type="CDD" id="cd08292">
    <property type="entry name" value="ETR_like_2"/>
    <property type="match status" value="1"/>
</dbReference>
<evidence type="ECO:0000256" key="10">
    <source>
        <dbReference type="ARBA" id="ARBA00048843"/>
    </source>
</evidence>
<reference evidence="12 13" key="1">
    <citation type="submission" date="2020-04" db="EMBL/GenBank/DDBJ databases">
        <authorList>
            <person name="Depoorter E."/>
        </authorList>
    </citation>
    <scope>NUCLEOTIDE SEQUENCE [LARGE SCALE GENOMIC DNA]</scope>
    <source>
        <strain evidence="12 13">BCC0217</strain>
    </source>
</reference>
<dbReference type="InterPro" id="IPR036291">
    <property type="entry name" value="NAD(P)-bd_dom_sf"/>
</dbReference>
<evidence type="ECO:0000256" key="1">
    <source>
        <dbReference type="ARBA" id="ARBA00010371"/>
    </source>
</evidence>
<protein>
    <recommendedName>
        <fullName evidence="9">enoyl-[acyl-carrier-protein] reductase</fullName>
        <ecNumber evidence="9">1.3.1.104</ecNumber>
    </recommendedName>
</protein>
<proteinExistence type="inferred from homology"/>
<dbReference type="SUPFAM" id="SSF50129">
    <property type="entry name" value="GroES-like"/>
    <property type="match status" value="1"/>
</dbReference>
<keyword evidence="8" id="KW-0275">Fatty acid biosynthesis</keyword>